<dbReference type="SMART" id="SM00875">
    <property type="entry name" value="BACK"/>
    <property type="match status" value="1"/>
</dbReference>
<dbReference type="Pfam" id="PF00651">
    <property type="entry name" value="BTB"/>
    <property type="match status" value="1"/>
</dbReference>
<dbReference type="Gene3D" id="2.60.120.820">
    <property type="entry name" value="PHR domain"/>
    <property type="match status" value="1"/>
</dbReference>
<sequence length="662" mass="74545">MDAVNREAVSLLDLIKKERLPPILKAGCSKTIDQKFNGHFEHHGYSKPDLEKYVQMVIKLNRERLDEHTDKTVKDDRSKLGQRSKARGNSIKPKLSNSSNSLVEREQTAIEIETPTPPPSPASLGYVSPWEDEDDDTTDQTQYTAVGTDTAVGEVYGSDNNGREAEGKSQSSENLDMLRQAVGADVVICLADGDHMITAHSHILTDRNQWFAQKMKELEGQSVKILEVPDVDPMPFLQVVSHVYTGDFKSSSLENTVSVIRVAHNTNTTTLVDKAFEHLVSSLEIKTACLVLELTHTYEQNMARSSCLNFIYQHAQEIFLEEEMGHLCRKCITDIVKSDDLKADEIKVLNSLYFWALCEAKRNNIIKITPDALRTVLADLFYHVRFPLISISLLNENRLPFTMLQKKEILALNDVSYGLVHRLPPKFVRKRRNYEGEHVDSRNRSLNIRSSSKASAVSKNPTRLSTSLSGQVSSDSASPVSVQSLSSLFLQCSPSMKSMNSESLELERKGFQTVQRFASVTGPFQMKGPEELTFRCSEPIVLRGLQLFGAYGSFDTYHTRMTVRKTNKHIFTQDNVFDDDYRKPKLYDCLFKVAVPVHKAEEVTISVTMKGNDGKATYIGREGYKTRSVYGVTFEFIDGKCGDISVGQIPGLIFQRPLNRYL</sequence>
<dbReference type="Gene3D" id="1.25.40.420">
    <property type="match status" value="1"/>
</dbReference>
<dbReference type="Gene3D" id="3.30.710.10">
    <property type="entry name" value="Potassium Channel Kv1.1, Chain A"/>
    <property type="match status" value="1"/>
</dbReference>
<dbReference type="InterPro" id="IPR011333">
    <property type="entry name" value="SKP1/BTB/POZ_sf"/>
</dbReference>
<name>A0ABY7EFL5_MYAAR</name>
<feature type="region of interest" description="Disordered" evidence="3">
    <location>
        <begin position="67"/>
        <end position="174"/>
    </location>
</feature>
<evidence type="ECO:0000259" key="4">
    <source>
        <dbReference type="PROSITE" id="PS50097"/>
    </source>
</evidence>
<feature type="compositionally biased region" description="Basic and acidic residues" evidence="3">
    <location>
        <begin position="434"/>
        <end position="443"/>
    </location>
</feature>
<gene>
    <name evidence="5" type="ORF">MAR_017545</name>
</gene>
<organism evidence="5 6">
    <name type="scientific">Mya arenaria</name>
    <name type="common">Soft-shell clam</name>
    <dbReference type="NCBI Taxonomy" id="6604"/>
    <lineage>
        <taxon>Eukaryota</taxon>
        <taxon>Metazoa</taxon>
        <taxon>Spiralia</taxon>
        <taxon>Lophotrochozoa</taxon>
        <taxon>Mollusca</taxon>
        <taxon>Bivalvia</taxon>
        <taxon>Autobranchia</taxon>
        <taxon>Heteroconchia</taxon>
        <taxon>Euheterodonta</taxon>
        <taxon>Imparidentia</taxon>
        <taxon>Neoheterodontei</taxon>
        <taxon>Myida</taxon>
        <taxon>Myoidea</taxon>
        <taxon>Myidae</taxon>
        <taxon>Mya</taxon>
    </lineage>
</organism>
<evidence type="ECO:0000256" key="3">
    <source>
        <dbReference type="SAM" id="MobiDB-lite"/>
    </source>
</evidence>
<feature type="region of interest" description="Disordered" evidence="3">
    <location>
        <begin position="434"/>
        <end position="478"/>
    </location>
</feature>
<dbReference type="Proteomes" id="UP001164746">
    <property type="component" value="Chromosome 6"/>
</dbReference>
<dbReference type="PROSITE" id="PS50097">
    <property type="entry name" value="BTB"/>
    <property type="match status" value="1"/>
</dbReference>
<proteinExistence type="predicted"/>
<dbReference type="InterPro" id="IPR000210">
    <property type="entry name" value="BTB/POZ_dom"/>
</dbReference>
<accession>A0ABY7EFL5</accession>
<evidence type="ECO:0000313" key="5">
    <source>
        <dbReference type="EMBL" id="WAR07587.1"/>
    </source>
</evidence>
<dbReference type="Pfam" id="PF08005">
    <property type="entry name" value="PHR"/>
    <property type="match status" value="1"/>
</dbReference>
<dbReference type="EMBL" id="CP111017">
    <property type="protein sequence ID" value="WAR07587.1"/>
    <property type="molecule type" value="Genomic_DNA"/>
</dbReference>
<evidence type="ECO:0000256" key="1">
    <source>
        <dbReference type="ARBA" id="ARBA00004496"/>
    </source>
</evidence>
<reference evidence="5" key="1">
    <citation type="submission" date="2022-11" db="EMBL/GenBank/DDBJ databases">
        <title>Centuries of genome instability and evolution in soft-shell clam transmissible cancer (bioRxiv).</title>
        <authorList>
            <person name="Hart S.F.M."/>
            <person name="Yonemitsu M.A."/>
            <person name="Giersch R.M."/>
            <person name="Beal B.F."/>
            <person name="Arriagada G."/>
            <person name="Davis B.W."/>
            <person name="Ostrander E.A."/>
            <person name="Goff S.P."/>
            <person name="Metzger M.J."/>
        </authorList>
    </citation>
    <scope>NUCLEOTIDE SEQUENCE</scope>
    <source>
        <strain evidence="5">MELC-2E11</strain>
        <tissue evidence="5">Siphon/mantle</tissue>
    </source>
</reference>
<dbReference type="InterPro" id="IPR011705">
    <property type="entry name" value="BACK"/>
</dbReference>
<keyword evidence="6" id="KW-1185">Reference proteome</keyword>
<keyword evidence="2" id="KW-0963">Cytoplasm</keyword>
<dbReference type="SUPFAM" id="SSF54695">
    <property type="entry name" value="POZ domain"/>
    <property type="match status" value="1"/>
</dbReference>
<feature type="domain" description="BTB" evidence="4">
    <location>
        <begin position="184"/>
        <end position="252"/>
    </location>
</feature>
<protein>
    <submittedName>
        <fullName evidence="5">BTBD6-like protein</fullName>
    </submittedName>
</protein>
<feature type="compositionally biased region" description="Low complexity" evidence="3">
    <location>
        <begin position="469"/>
        <end position="478"/>
    </location>
</feature>
<dbReference type="SMART" id="SM00225">
    <property type="entry name" value="BTB"/>
    <property type="match status" value="1"/>
</dbReference>
<comment type="subcellular location">
    <subcellularLocation>
        <location evidence="1">Cytoplasm</location>
    </subcellularLocation>
</comment>
<evidence type="ECO:0000256" key="2">
    <source>
        <dbReference type="ARBA" id="ARBA00022490"/>
    </source>
</evidence>
<dbReference type="CDD" id="cd18186">
    <property type="entry name" value="BTB_POZ_ZBTB_KLHL-like"/>
    <property type="match status" value="1"/>
</dbReference>
<feature type="compositionally biased region" description="Basic and acidic residues" evidence="3">
    <location>
        <begin position="67"/>
        <end position="79"/>
    </location>
</feature>
<evidence type="ECO:0000313" key="6">
    <source>
        <dbReference type="Proteomes" id="UP001164746"/>
    </source>
</evidence>
<dbReference type="InterPro" id="IPR012983">
    <property type="entry name" value="PHR"/>
</dbReference>
<dbReference type="Pfam" id="PF07707">
    <property type="entry name" value="BACK"/>
    <property type="match status" value="1"/>
</dbReference>
<dbReference type="InterPro" id="IPR038648">
    <property type="entry name" value="PHR_sf"/>
</dbReference>
<feature type="compositionally biased region" description="Polar residues" evidence="3">
    <location>
        <begin position="453"/>
        <end position="468"/>
    </location>
</feature>
<dbReference type="PANTHER" id="PTHR45774:SF4">
    <property type="entry name" value="AXUNDEAD, ISOFORM F"/>
    <property type="match status" value="1"/>
</dbReference>
<dbReference type="PANTHER" id="PTHR45774">
    <property type="entry name" value="BTB/POZ DOMAIN-CONTAINING"/>
    <property type="match status" value="1"/>
</dbReference>